<evidence type="ECO:0000313" key="1">
    <source>
        <dbReference type="EMBL" id="OXG09395.1"/>
    </source>
</evidence>
<proteinExistence type="predicted"/>
<accession>A0A227PK19</accession>
<evidence type="ECO:0000313" key="2">
    <source>
        <dbReference type="Proteomes" id="UP000214684"/>
    </source>
</evidence>
<dbReference type="AlphaFoldDB" id="A0A227PK19"/>
<keyword evidence="2" id="KW-1185">Reference proteome</keyword>
<sequence>MCNSWQKHTQIKNHFNLLNLWQKITAKINRKELAKICAIRGKKHNNELVKICAIRGKPFFKFDKKNF</sequence>
<protein>
    <submittedName>
        <fullName evidence="1">Uncharacterized protein</fullName>
    </submittedName>
</protein>
<dbReference type="Proteomes" id="UP000214684">
    <property type="component" value="Unassembled WGS sequence"/>
</dbReference>
<comment type="caution">
    <text evidence="1">The sequence shown here is derived from an EMBL/GenBank/DDBJ whole genome shotgun (WGS) entry which is preliminary data.</text>
</comment>
<name>A0A227PK19_9FLAO</name>
<organism evidence="1 2">
    <name type="scientific">Flavobacterium araucananum</name>
    <dbReference type="NCBI Taxonomy" id="946678"/>
    <lineage>
        <taxon>Bacteria</taxon>
        <taxon>Pseudomonadati</taxon>
        <taxon>Bacteroidota</taxon>
        <taxon>Flavobacteriia</taxon>
        <taxon>Flavobacteriales</taxon>
        <taxon>Flavobacteriaceae</taxon>
        <taxon>Flavobacterium</taxon>
    </lineage>
</organism>
<dbReference type="EMBL" id="MUGS01000002">
    <property type="protein sequence ID" value="OXG09395.1"/>
    <property type="molecule type" value="Genomic_DNA"/>
</dbReference>
<gene>
    <name evidence="1" type="ORF">B0A64_01130</name>
</gene>
<reference evidence="1 2" key="1">
    <citation type="submission" date="2016-11" db="EMBL/GenBank/DDBJ databases">
        <title>Whole genomes of Flavobacteriaceae.</title>
        <authorList>
            <person name="Stine C."/>
            <person name="Li C."/>
            <person name="Tadesse D."/>
        </authorList>
    </citation>
    <scope>NUCLEOTIDE SEQUENCE [LARGE SCALE GENOMIC DNA]</scope>
    <source>
        <strain evidence="1 2">DSM 24704</strain>
    </source>
</reference>